<feature type="region of interest" description="Disordered" evidence="1">
    <location>
        <begin position="278"/>
        <end position="337"/>
    </location>
</feature>
<accession>A0A917VCL2</accession>
<gene>
    <name evidence="3" type="ORF">GCM10007964_02520</name>
</gene>
<name>A0A917VCL2_9ACTN</name>
<dbReference type="SUPFAM" id="SSF55486">
    <property type="entry name" value="Metalloproteases ('zincins'), catalytic domain"/>
    <property type="match status" value="1"/>
</dbReference>
<feature type="domain" description="DUF3152" evidence="2">
    <location>
        <begin position="117"/>
        <end position="281"/>
    </location>
</feature>
<evidence type="ECO:0000313" key="4">
    <source>
        <dbReference type="Proteomes" id="UP000645217"/>
    </source>
</evidence>
<dbReference type="InterPro" id="IPR022603">
    <property type="entry name" value="DUF3152"/>
</dbReference>
<sequence>MALTTGAALLIGGCAVLLGGQDAEVGSAARVPGGTQAAVADAPGATPSNGAASSSPGAPGAAHSPAVSLPASGGVTATPGGAASASDDGPGSGPDADLSGTRDTGSASGDRAKVIRVPHSGKGRYKVVRGTARPPAGGRGKVVRYIVEVERGLPFDPEEFAATVHRTLNDPRSWGRGRTRFKRVDHGPARFRVALSSPAMTDRRCRPLQTFGELSCWNGRRSVINAKRWAAAIPDYRGDLVAYRQYVVNHEVGHALGHGHEPCPGRGRVAPVMTQQTKSLQGCRPNPWPYPRAKGRKDSGDRAAKRDGSDRRTRRQKSSDAGDDHGRAPATLRGSNA</sequence>
<feature type="region of interest" description="Disordered" evidence="1">
    <location>
        <begin position="34"/>
        <end position="113"/>
    </location>
</feature>
<evidence type="ECO:0000313" key="3">
    <source>
        <dbReference type="EMBL" id="GGK62882.1"/>
    </source>
</evidence>
<reference evidence="3" key="2">
    <citation type="submission" date="2020-09" db="EMBL/GenBank/DDBJ databases">
        <authorList>
            <person name="Sun Q."/>
            <person name="Ohkuma M."/>
        </authorList>
    </citation>
    <scope>NUCLEOTIDE SEQUENCE</scope>
    <source>
        <strain evidence="3">JCM 13064</strain>
    </source>
</reference>
<organism evidence="3 4">
    <name type="scientific">Sphaerisporangium melleum</name>
    <dbReference type="NCBI Taxonomy" id="321316"/>
    <lineage>
        <taxon>Bacteria</taxon>
        <taxon>Bacillati</taxon>
        <taxon>Actinomycetota</taxon>
        <taxon>Actinomycetes</taxon>
        <taxon>Streptosporangiales</taxon>
        <taxon>Streptosporangiaceae</taxon>
        <taxon>Sphaerisporangium</taxon>
    </lineage>
</organism>
<feature type="compositionally biased region" description="Basic and acidic residues" evidence="1">
    <location>
        <begin position="296"/>
        <end position="327"/>
    </location>
</feature>
<dbReference type="Pfam" id="PF11350">
    <property type="entry name" value="DUF3152"/>
    <property type="match status" value="1"/>
</dbReference>
<dbReference type="Proteomes" id="UP000645217">
    <property type="component" value="Unassembled WGS sequence"/>
</dbReference>
<protein>
    <recommendedName>
        <fullName evidence="2">DUF3152 domain-containing protein</fullName>
    </recommendedName>
</protein>
<keyword evidence="4" id="KW-1185">Reference proteome</keyword>
<evidence type="ECO:0000256" key="1">
    <source>
        <dbReference type="SAM" id="MobiDB-lite"/>
    </source>
</evidence>
<evidence type="ECO:0000259" key="2">
    <source>
        <dbReference type="Pfam" id="PF11350"/>
    </source>
</evidence>
<dbReference type="EMBL" id="BMNT01000001">
    <property type="protein sequence ID" value="GGK62882.1"/>
    <property type="molecule type" value="Genomic_DNA"/>
</dbReference>
<feature type="compositionally biased region" description="Low complexity" evidence="1">
    <location>
        <begin position="42"/>
        <end position="97"/>
    </location>
</feature>
<dbReference type="AlphaFoldDB" id="A0A917VCL2"/>
<proteinExistence type="predicted"/>
<comment type="caution">
    <text evidence="3">The sequence shown here is derived from an EMBL/GenBank/DDBJ whole genome shotgun (WGS) entry which is preliminary data.</text>
</comment>
<dbReference type="RefSeq" id="WP_189161027.1">
    <property type="nucleotide sequence ID" value="NZ_BMNT01000001.1"/>
</dbReference>
<reference evidence="3" key="1">
    <citation type="journal article" date="2014" name="Int. J. Syst. Evol. Microbiol.">
        <title>Complete genome sequence of Corynebacterium casei LMG S-19264T (=DSM 44701T), isolated from a smear-ripened cheese.</title>
        <authorList>
            <consortium name="US DOE Joint Genome Institute (JGI-PGF)"/>
            <person name="Walter F."/>
            <person name="Albersmeier A."/>
            <person name="Kalinowski J."/>
            <person name="Ruckert C."/>
        </authorList>
    </citation>
    <scope>NUCLEOTIDE SEQUENCE</scope>
    <source>
        <strain evidence="3">JCM 13064</strain>
    </source>
</reference>